<dbReference type="RefSeq" id="WP_051803722.1">
    <property type="nucleotide sequence ID" value="NZ_FOIX01000004.1"/>
</dbReference>
<dbReference type="EMBL" id="LR134441">
    <property type="protein sequence ID" value="VEH99627.1"/>
    <property type="molecule type" value="Genomic_DNA"/>
</dbReference>
<name>A0A3S4UYI2_9FLAO</name>
<evidence type="ECO:0000313" key="1">
    <source>
        <dbReference type="EMBL" id="VEH99627.1"/>
    </source>
</evidence>
<reference evidence="1 2" key="1">
    <citation type="submission" date="2018-12" db="EMBL/GenBank/DDBJ databases">
        <authorList>
            <consortium name="Pathogen Informatics"/>
        </authorList>
    </citation>
    <scope>NUCLEOTIDE SEQUENCE [LARGE SCALE GENOMIC DNA]</scope>
    <source>
        <strain evidence="1 2">NCTC13489</strain>
    </source>
</reference>
<dbReference type="OrthoDB" id="9788332at2"/>
<sequence length="140" mass="15869">MRILFLFLFGIIWGNSDPKETVDLTIVVTNIKTVTGKVEVGVFNQSKTFLQKGKAYKSYTAKVTGNVVTFTLKDVPKDYYAISVYHDKNSDNECNLNFLGIPREPYGFSKNFKPKLSKPTFEDCKINTQKNTSVVIELIN</sequence>
<dbReference type="InterPro" id="IPR018673">
    <property type="entry name" value="DUF2141"/>
</dbReference>
<dbReference type="KEGG" id="cant:NCTC13489_01626"/>
<dbReference type="Proteomes" id="UP000270036">
    <property type="component" value="Chromosome"/>
</dbReference>
<protein>
    <submittedName>
        <fullName evidence="1">Uncharacterized protein conserved in bacteria</fullName>
    </submittedName>
</protein>
<organism evidence="1 2">
    <name type="scientific">Kaistella antarctica</name>
    <dbReference type="NCBI Taxonomy" id="266748"/>
    <lineage>
        <taxon>Bacteria</taxon>
        <taxon>Pseudomonadati</taxon>
        <taxon>Bacteroidota</taxon>
        <taxon>Flavobacteriia</taxon>
        <taxon>Flavobacteriales</taxon>
        <taxon>Weeksellaceae</taxon>
        <taxon>Chryseobacterium group</taxon>
        <taxon>Kaistella</taxon>
    </lineage>
</organism>
<proteinExistence type="predicted"/>
<accession>A0A3S4UYI2</accession>
<dbReference type="AlphaFoldDB" id="A0A3S4UYI2"/>
<evidence type="ECO:0000313" key="2">
    <source>
        <dbReference type="Proteomes" id="UP000270036"/>
    </source>
</evidence>
<dbReference type="Pfam" id="PF09912">
    <property type="entry name" value="DUF2141"/>
    <property type="match status" value="1"/>
</dbReference>
<gene>
    <name evidence="1" type="ORF">NCTC13489_01626</name>
</gene>